<dbReference type="GO" id="GO:0010343">
    <property type="term" value="P:singlet oxygen-mediated programmed cell death"/>
    <property type="evidence" value="ECO:0007669"/>
    <property type="project" value="InterPro"/>
</dbReference>
<dbReference type="PANTHER" id="PTHR33917">
    <property type="entry name" value="PROTEIN EXECUTER 1, CHLOROPLASTIC"/>
    <property type="match status" value="1"/>
</dbReference>
<sequence length="662" mass="73427">MGFTAVAGRVVQAGLPLHYGKTKRRGTDFSAPPTISCCHSSSEGGGGEKKTSSLSSSSSIISNAGKKLHNYFQSQSRERIDSSTNTHLEWDWDRWQEHFSEVEGHESLLAVLNFQLEEAIQSEDFQEALRLKTAIAATTEKDTVAEVMAKLKKAVEEERYSDAAQLRDDAGAGLVGWWVGLPQGSNDPYGRIIHISPAQGRFLAKSYSARQLAAAGRGVPLFEIFVTKEEDLVYKKQEVYLRCARGTSEESLPASEAVDANILGSSKNSSEGSKIDQTLEVSSGMQNNGDKSDDTDLMDDGLNRVLNFLRDRIPGIKFKILKVIAPEGTEMDTKMFEQLIQEDEEEKDENNPDERSEDDIKIEGDLEDDKETAGDNNSEEERKEIPIKIVIGGVLQSSSEDKAPRIAVRVPAQIEYKGRDSFVFHLEENDNQEQAAGNEARDLKVATIATQASADLMPPDVAKVFWNVKKGRSKVPRDIKEIIKLAVSEAQRRNDLTGSTMFQRINVAEANADPLTGLYIGAFGHYTSEVVQLRSRYGHWQNSNETLNEESRLEFFEYVEAVKLTGDLNVPAGQVTFRAKIGKENRLSNRGIYPDELGVIARYKGQGRVAEAGFHNPQWVDGELLLLDGKGSSLANGAELGFVYSVPERHFLVLFNRLKLQE</sequence>
<feature type="region of interest" description="Disordered" evidence="1">
    <location>
        <begin position="343"/>
        <end position="381"/>
    </location>
</feature>
<feature type="region of interest" description="Disordered" evidence="1">
    <location>
        <begin position="24"/>
        <end position="57"/>
    </location>
</feature>
<dbReference type="AlphaFoldDB" id="A0A0D6R2Q9"/>
<proteinExistence type="predicted"/>
<dbReference type="InterPro" id="IPR044680">
    <property type="entry name" value="EX1/2"/>
</dbReference>
<dbReference type="EMBL" id="GCKF01028094">
    <property type="protein sequence ID" value="JAG98122.1"/>
    <property type="molecule type" value="Transcribed_RNA"/>
</dbReference>
<evidence type="ECO:0000313" key="2">
    <source>
        <dbReference type="EMBL" id="JAG98122.1"/>
    </source>
</evidence>
<organism evidence="2">
    <name type="scientific">Araucaria cunninghamii</name>
    <name type="common">Hoop pine</name>
    <name type="synonym">Moreton Bay pine</name>
    <dbReference type="NCBI Taxonomy" id="56994"/>
    <lineage>
        <taxon>Eukaryota</taxon>
        <taxon>Viridiplantae</taxon>
        <taxon>Streptophyta</taxon>
        <taxon>Embryophyta</taxon>
        <taxon>Tracheophyta</taxon>
        <taxon>Spermatophyta</taxon>
        <taxon>Pinopsida</taxon>
        <taxon>Pinidae</taxon>
        <taxon>Conifers II</taxon>
        <taxon>Araucariales</taxon>
        <taxon>Araucariaceae</taxon>
        <taxon>Araucaria</taxon>
    </lineage>
</organism>
<protein>
    <submittedName>
        <fullName evidence="2">Uncharacterized protein</fullName>
    </submittedName>
</protein>
<feature type="compositionally biased region" description="Basic and acidic residues" evidence="1">
    <location>
        <begin position="349"/>
        <end position="364"/>
    </location>
</feature>
<accession>A0A0D6R2Q9</accession>
<dbReference type="PANTHER" id="PTHR33917:SF3">
    <property type="entry name" value="PROTEIN EXECUTER 1, CHLOROPLASTIC"/>
    <property type="match status" value="1"/>
</dbReference>
<dbReference type="GO" id="GO:0042651">
    <property type="term" value="C:thylakoid membrane"/>
    <property type="evidence" value="ECO:0007669"/>
    <property type="project" value="TreeGrafter"/>
</dbReference>
<name>A0A0D6R2Q9_ARACU</name>
<reference evidence="2" key="1">
    <citation type="submission" date="2015-03" db="EMBL/GenBank/DDBJ databases">
        <title>A transcriptome of Araucaria cunninghamii, an australian fine timber species.</title>
        <authorList>
            <person name="Jing Yi C.J.Y."/>
            <person name="Yin San L.Y.S."/>
            <person name="Abdul Karim S.S."/>
            <person name="Wan Azmi N.N."/>
            <person name="Hercus R.R."/>
            <person name="Croft L.L."/>
        </authorList>
    </citation>
    <scope>NUCLEOTIDE SEQUENCE</scope>
    <source>
        <strain evidence="2">MI0301</strain>
        <tissue evidence="2">Leaf</tissue>
    </source>
</reference>
<evidence type="ECO:0000256" key="1">
    <source>
        <dbReference type="SAM" id="MobiDB-lite"/>
    </source>
</evidence>
<dbReference type="Pfam" id="PF12014">
    <property type="entry name" value="Cyclin_D1_bind"/>
    <property type="match status" value="1"/>
</dbReference>